<name>A0AAD1R1L3_PELCU</name>
<organism evidence="2 3">
    <name type="scientific">Pelobates cultripes</name>
    <name type="common">Western spadefoot toad</name>
    <dbReference type="NCBI Taxonomy" id="61616"/>
    <lineage>
        <taxon>Eukaryota</taxon>
        <taxon>Metazoa</taxon>
        <taxon>Chordata</taxon>
        <taxon>Craniata</taxon>
        <taxon>Vertebrata</taxon>
        <taxon>Euteleostomi</taxon>
        <taxon>Amphibia</taxon>
        <taxon>Batrachia</taxon>
        <taxon>Anura</taxon>
        <taxon>Pelobatoidea</taxon>
        <taxon>Pelobatidae</taxon>
        <taxon>Pelobates</taxon>
    </lineage>
</organism>
<dbReference type="Proteomes" id="UP001295444">
    <property type="component" value="Chromosome 01"/>
</dbReference>
<sequence length="238" mass="27150">IVWSDHAPLHLKLRDNDPHRGKPPSRLNDSLLNDGPFVQQLTKQLQTYFETNNTHNIGLFSAWKTHKPLIRGLLVSRASYLKCTSQREQLDLLRKLRDVTNAYLINPNDKQVQLIVDTTNRINEITLSETALIFTKLKLKTYTQGNKAGKTLAGKKLHNPQDINDEMAAYYHSLYNLKDDNTLHQPSDQDIADFLNSTTLPTLTLAHIASKTKNLRHNPISPHREVQMVSQTTSIKDL</sequence>
<proteinExistence type="predicted"/>
<dbReference type="EMBL" id="OW240912">
    <property type="protein sequence ID" value="CAH2222051.1"/>
    <property type="molecule type" value="Genomic_DNA"/>
</dbReference>
<reference evidence="2" key="1">
    <citation type="submission" date="2022-03" db="EMBL/GenBank/DDBJ databases">
        <authorList>
            <person name="Alioto T."/>
            <person name="Alioto T."/>
            <person name="Gomez Garrido J."/>
        </authorList>
    </citation>
    <scope>NUCLEOTIDE SEQUENCE</scope>
</reference>
<feature type="region of interest" description="Disordered" evidence="1">
    <location>
        <begin position="214"/>
        <end position="238"/>
    </location>
</feature>
<accession>A0AAD1R1L3</accession>
<feature type="compositionally biased region" description="Polar residues" evidence="1">
    <location>
        <begin position="228"/>
        <end position="238"/>
    </location>
</feature>
<evidence type="ECO:0000313" key="2">
    <source>
        <dbReference type="EMBL" id="CAH2222051.1"/>
    </source>
</evidence>
<gene>
    <name evidence="2" type="ORF">PECUL_23A000112</name>
</gene>
<feature type="non-terminal residue" evidence="2">
    <location>
        <position position="1"/>
    </location>
</feature>
<evidence type="ECO:0000256" key="1">
    <source>
        <dbReference type="SAM" id="MobiDB-lite"/>
    </source>
</evidence>
<dbReference type="AlphaFoldDB" id="A0AAD1R1L3"/>
<protein>
    <submittedName>
        <fullName evidence="2">Uncharacterized protein</fullName>
    </submittedName>
</protein>
<keyword evidence="3" id="KW-1185">Reference proteome</keyword>
<evidence type="ECO:0000313" key="3">
    <source>
        <dbReference type="Proteomes" id="UP001295444"/>
    </source>
</evidence>